<evidence type="ECO:0000256" key="1">
    <source>
        <dbReference type="SAM" id="Phobius"/>
    </source>
</evidence>
<sequence>MKHSFYSLSNTEQAAFVLKLAALFILLNLVLGTLLYFCGLVFLSLFIFAISLSVFAPFVDVPSGVKSGSLRYYSTLLIGEKIKNNRLVLHGGSLFDYYFTLDFNQTAPERKKQVLSALIDGLLILIAEHEHGKPTAIRIHATSYILNPRTAKKLGLHVCQTDVIQQLILYFNFVNLTCSLSFLTGRLTLPNMKKIYSFEGELNALIANKAYLQRLHARL</sequence>
<protein>
    <submittedName>
        <fullName evidence="2">Uncharacterized protein</fullName>
    </submittedName>
</protein>
<keyword evidence="1" id="KW-0472">Membrane</keyword>
<keyword evidence="3" id="KW-1185">Reference proteome</keyword>
<dbReference type="Proteomes" id="UP000006201">
    <property type="component" value="Unassembled WGS sequence"/>
</dbReference>
<dbReference type="HOGENOM" id="CLU_1248999_0_0_6"/>
<keyword evidence="1" id="KW-1133">Transmembrane helix</keyword>
<proteinExistence type="predicted"/>
<dbReference type="EMBL" id="AAOH01000001">
    <property type="protein sequence ID" value="EAR30128.1"/>
    <property type="molecule type" value="Genomic_DNA"/>
</dbReference>
<dbReference type="STRING" id="87626.PTD2_01126"/>
<evidence type="ECO:0000313" key="2">
    <source>
        <dbReference type="EMBL" id="EAR30128.1"/>
    </source>
</evidence>
<dbReference type="eggNOG" id="ENOG502ZCIU">
    <property type="taxonomic scope" value="Bacteria"/>
</dbReference>
<feature type="transmembrane region" description="Helical" evidence="1">
    <location>
        <begin position="16"/>
        <end position="36"/>
    </location>
</feature>
<gene>
    <name evidence="2" type="ORF">PTD2_01126</name>
</gene>
<dbReference type="AlphaFoldDB" id="A4C3J6"/>
<dbReference type="OrthoDB" id="981982at2"/>
<evidence type="ECO:0000313" key="3">
    <source>
        <dbReference type="Proteomes" id="UP000006201"/>
    </source>
</evidence>
<feature type="transmembrane region" description="Helical" evidence="1">
    <location>
        <begin position="42"/>
        <end position="61"/>
    </location>
</feature>
<organism evidence="2 3">
    <name type="scientific">Pseudoalteromonas tunicata D2</name>
    <dbReference type="NCBI Taxonomy" id="87626"/>
    <lineage>
        <taxon>Bacteria</taxon>
        <taxon>Pseudomonadati</taxon>
        <taxon>Pseudomonadota</taxon>
        <taxon>Gammaproteobacteria</taxon>
        <taxon>Alteromonadales</taxon>
        <taxon>Pseudoalteromonadaceae</taxon>
        <taxon>Pseudoalteromonas</taxon>
    </lineage>
</organism>
<reference evidence="2 3" key="1">
    <citation type="submission" date="2006-02" db="EMBL/GenBank/DDBJ databases">
        <authorList>
            <person name="Moran M.A."/>
            <person name="Kjelleberg S."/>
            <person name="Egan S."/>
            <person name="Saunders N."/>
            <person name="Thomas T."/>
            <person name="Ferriera S."/>
            <person name="Johnson J."/>
            <person name="Kravitz S."/>
            <person name="Halpern A."/>
            <person name="Remington K."/>
            <person name="Beeson K."/>
            <person name="Tran B."/>
            <person name="Rogers Y.-H."/>
            <person name="Friedman R."/>
            <person name="Venter J.C."/>
        </authorList>
    </citation>
    <scope>NUCLEOTIDE SEQUENCE [LARGE SCALE GENOMIC DNA]</scope>
    <source>
        <strain evidence="2 3">D2</strain>
    </source>
</reference>
<accession>A4C3J6</accession>
<dbReference type="RefSeq" id="WP_009836429.1">
    <property type="nucleotide sequence ID" value="NZ_AAOH01000001.1"/>
</dbReference>
<keyword evidence="1" id="KW-0812">Transmembrane</keyword>
<comment type="caution">
    <text evidence="2">The sequence shown here is derived from an EMBL/GenBank/DDBJ whole genome shotgun (WGS) entry which is preliminary data.</text>
</comment>
<name>A4C3J6_9GAMM</name>